<proteinExistence type="predicted"/>
<name>A0A4U9FI46_GIBZA</name>
<gene>
    <name evidence="4" type="ORF">FUG_LOCUS18545</name>
    <name evidence="3" type="ORF">MDCFG202_LOCUS232150</name>
</gene>
<evidence type="ECO:0000256" key="1">
    <source>
        <dbReference type="SAM" id="Coils"/>
    </source>
</evidence>
<dbReference type="EMBL" id="CAJPIJ010000129">
    <property type="protein sequence ID" value="CAG1982786.1"/>
    <property type="molecule type" value="Genomic_DNA"/>
</dbReference>
<feature type="coiled-coil region" evidence="1">
    <location>
        <begin position="84"/>
        <end position="167"/>
    </location>
</feature>
<dbReference type="Gene3D" id="1.10.287.1490">
    <property type="match status" value="1"/>
</dbReference>
<keyword evidence="1" id="KW-0175">Coiled coil</keyword>
<dbReference type="Proteomes" id="UP000746612">
    <property type="component" value="Unassembled WGS sequence"/>
</dbReference>
<evidence type="ECO:0000313" key="3">
    <source>
        <dbReference type="EMBL" id="CAG1982786.1"/>
    </source>
</evidence>
<dbReference type="EMBL" id="CAAKMV010000022">
    <property type="protein sequence ID" value="VIO52120.1"/>
    <property type="molecule type" value="Genomic_DNA"/>
</dbReference>
<sequence>MSQDLADANVTIARLDEKYHDLEESMERHIISLRGEIKNLKLEHSQCADVAMLVNDLKERVDRLSTESTTNDVLMKNYKLHITISELQDEMQEKKKDISKLTKENRELHQVMDQQRIEIDNLERELEDVQDENFGLTHAQDDMSHRIQELSKENDRLEKRLLRRREIRSIFKALELPRLPFKWQNNNFLFSYIIQAVSKRAIIPRAKINRIPPHFYFLLLPSSTLHSTVDLSAKDTTMPKTLPSRRSSYRARPYSNWSVTYSQPHQQPSLDPYIDTNDEGHHSEVVQPAAQVGECAPEEITQPAQNTAHQDSHATGPSDNVNTWANQPPHGPRYGPWRRPYYDSYRPPRDITMVDSMVLQSVGRAGSRAPPGLAIHSNSRGGGIQQDVFTKVPSSSKTIAFRVESEETLIQAYRQVKSMNPSASVGGIMFSVAPKADSPFTEIDNIRWGSLTGRRSFSSRFTTAAARSFRNGRSWTFDV</sequence>
<evidence type="ECO:0000313" key="5">
    <source>
        <dbReference type="Proteomes" id="UP000746612"/>
    </source>
</evidence>
<protein>
    <submittedName>
        <fullName evidence="3">Uncharacterized protein</fullName>
    </submittedName>
</protein>
<dbReference type="AlphaFoldDB" id="A0A4U9FI46"/>
<reference evidence="4" key="1">
    <citation type="submission" date="2019-04" db="EMBL/GenBank/DDBJ databases">
        <authorList>
            <person name="Melise S."/>
            <person name="Noan J."/>
            <person name="Okalmin O."/>
        </authorList>
    </citation>
    <scope>NUCLEOTIDE SEQUENCE</scope>
    <source>
        <strain evidence="4">FN9</strain>
    </source>
</reference>
<accession>A0A4U9FI46</accession>
<feature type="region of interest" description="Disordered" evidence="2">
    <location>
        <begin position="302"/>
        <end position="332"/>
    </location>
</feature>
<feature type="compositionally biased region" description="Polar residues" evidence="2">
    <location>
        <begin position="302"/>
        <end position="326"/>
    </location>
</feature>
<feature type="coiled-coil region" evidence="1">
    <location>
        <begin position="5"/>
        <end position="43"/>
    </location>
</feature>
<organism evidence="3 5">
    <name type="scientific">Gibberella zeae</name>
    <name type="common">Wheat head blight fungus</name>
    <name type="synonym">Fusarium graminearum</name>
    <dbReference type="NCBI Taxonomy" id="5518"/>
    <lineage>
        <taxon>Eukaryota</taxon>
        <taxon>Fungi</taxon>
        <taxon>Dikarya</taxon>
        <taxon>Ascomycota</taxon>
        <taxon>Pezizomycotina</taxon>
        <taxon>Sordariomycetes</taxon>
        <taxon>Hypocreomycetidae</taxon>
        <taxon>Hypocreales</taxon>
        <taxon>Nectriaceae</taxon>
        <taxon>Fusarium</taxon>
    </lineage>
</organism>
<evidence type="ECO:0000313" key="4">
    <source>
        <dbReference type="EMBL" id="VIO52120.1"/>
    </source>
</evidence>
<evidence type="ECO:0000256" key="2">
    <source>
        <dbReference type="SAM" id="MobiDB-lite"/>
    </source>
</evidence>
<reference evidence="3" key="2">
    <citation type="submission" date="2021-03" db="EMBL/GenBank/DDBJ databases">
        <authorList>
            <person name="Alouane T."/>
            <person name="Langin T."/>
            <person name="Bonhomme L."/>
        </authorList>
    </citation>
    <scope>NUCLEOTIDE SEQUENCE</scope>
    <source>
        <strain evidence="3">MDC_Fg202</strain>
    </source>
</reference>